<dbReference type="Proteomes" id="UP001253848">
    <property type="component" value="Unassembled WGS sequence"/>
</dbReference>
<name>A0ABU3DUQ0_9FLAO</name>
<protein>
    <submittedName>
        <fullName evidence="1">Glycosyltransferase</fullName>
    </submittedName>
</protein>
<reference evidence="1 2" key="1">
    <citation type="submission" date="2023-09" db="EMBL/GenBank/DDBJ databases">
        <authorList>
            <person name="Rey-Velasco X."/>
        </authorList>
    </citation>
    <scope>NUCLEOTIDE SEQUENCE [LARGE SCALE GENOMIC DNA]</scope>
    <source>
        <strain evidence="1 2">F225</strain>
    </source>
</reference>
<evidence type="ECO:0000313" key="1">
    <source>
        <dbReference type="EMBL" id="MDT0687444.1"/>
    </source>
</evidence>
<proteinExistence type="predicted"/>
<dbReference type="Pfam" id="PF11316">
    <property type="entry name" value="Rhamno_transf"/>
    <property type="match status" value="1"/>
</dbReference>
<gene>
    <name evidence="1" type="ORF">RM541_13830</name>
</gene>
<dbReference type="RefSeq" id="WP_311500729.1">
    <property type="nucleotide sequence ID" value="NZ_JAVRHN010000011.1"/>
</dbReference>
<evidence type="ECO:0000313" key="2">
    <source>
        <dbReference type="Proteomes" id="UP001253848"/>
    </source>
</evidence>
<dbReference type="EMBL" id="JAVRHN010000011">
    <property type="protein sequence ID" value="MDT0687444.1"/>
    <property type="molecule type" value="Genomic_DNA"/>
</dbReference>
<comment type="caution">
    <text evidence="1">The sequence shown here is derived from an EMBL/GenBank/DDBJ whole genome shotgun (WGS) entry which is preliminary data.</text>
</comment>
<organism evidence="1 2">
    <name type="scientific">Autumnicola psychrophila</name>
    <dbReference type="NCBI Taxonomy" id="3075592"/>
    <lineage>
        <taxon>Bacteria</taxon>
        <taxon>Pseudomonadati</taxon>
        <taxon>Bacteroidota</taxon>
        <taxon>Flavobacteriia</taxon>
        <taxon>Flavobacteriales</taxon>
        <taxon>Flavobacteriaceae</taxon>
        <taxon>Autumnicola</taxon>
    </lineage>
</organism>
<dbReference type="InterPro" id="IPR021466">
    <property type="entry name" value="Put_rhamnosyl_transferase"/>
</dbReference>
<accession>A0ABU3DUQ0</accession>
<keyword evidence="2" id="KW-1185">Reference proteome</keyword>
<sequence length="266" mass="31730">MKHFLCTRFNLRNENWVRTKKGEVVLTPEWLSQRYKIFMDYCVPSVINQTNRNFTWLIFFDIHTPQDFKNSINNFASDTKAFQPLYIDGVKNLQSALKNHIIGSIDEWDSSVITSRLDNDDALHKDFIDTIQNLAQGQKRVIIDVIRGYQMNTGKQPFEIRKHFKYYNPFISLVESVENLKGVYSRDHYKWSSEKNIIAYRGERLWLEIVHERNMINDVKNQYYLTTKFKGEDFGLKPIKTQDTFYTHCFNLKLRLKKLYKKIKSS</sequence>